<dbReference type="SMART" id="SM01117">
    <property type="entry name" value="Cyt-b5"/>
    <property type="match status" value="1"/>
</dbReference>
<organism evidence="6 7">
    <name type="scientific">Symbiodinium pilosum</name>
    <name type="common">Dinoflagellate</name>
    <dbReference type="NCBI Taxonomy" id="2952"/>
    <lineage>
        <taxon>Eukaryota</taxon>
        <taxon>Sar</taxon>
        <taxon>Alveolata</taxon>
        <taxon>Dinophyceae</taxon>
        <taxon>Suessiales</taxon>
        <taxon>Symbiodiniaceae</taxon>
        <taxon>Symbiodinium</taxon>
    </lineage>
</organism>
<evidence type="ECO:0000256" key="1">
    <source>
        <dbReference type="ARBA" id="ARBA00022617"/>
    </source>
</evidence>
<dbReference type="OrthoDB" id="260519at2759"/>
<keyword evidence="7" id="KW-1185">Reference proteome</keyword>
<evidence type="ECO:0000259" key="5">
    <source>
        <dbReference type="PROSITE" id="PS50255"/>
    </source>
</evidence>
<dbReference type="PANTHER" id="PTHR19359">
    <property type="entry name" value="CYTOCHROME B5"/>
    <property type="match status" value="1"/>
</dbReference>
<evidence type="ECO:0000256" key="2">
    <source>
        <dbReference type="ARBA" id="ARBA00022723"/>
    </source>
</evidence>
<dbReference type="InterPro" id="IPR050668">
    <property type="entry name" value="Cytochrome_b5"/>
</dbReference>
<dbReference type="GO" id="GO:0016020">
    <property type="term" value="C:membrane"/>
    <property type="evidence" value="ECO:0007669"/>
    <property type="project" value="TreeGrafter"/>
</dbReference>
<evidence type="ECO:0000313" key="6">
    <source>
        <dbReference type="EMBL" id="CAE7486434.1"/>
    </source>
</evidence>
<dbReference type="Pfam" id="PF00173">
    <property type="entry name" value="Cyt-b5"/>
    <property type="match status" value="1"/>
</dbReference>
<dbReference type="Gene3D" id="3.10.120.10">
    <property type="entry name" value="Cytochrome b5-like heme/steroid binding domain"/>
    <property type="match status" value="1"/>
</dbReference>
<dbReference type="InterPro" id="IPR001199">
    <property type="entry name" value="Cyt_B5-like_heme/steroid-bd"/>
</dbReference>
<protein>
    <submittedName>
        <fullName evidence="6">CYB2 protein</fullName>
    </submittedName>
</protein>
<comment type="caution">
    <text evidence="6">The sequence shown here is derived from an EMBL/GenBank/DDBJ whole genome shotgun (WGS) entry which is preliminary data.</text>
</comment>
<sequence>VSKHSTPEDCWVVLYGRVYDLTKFALGHVGGSKLITDLAGKDGTSVFEASHGENVLNSIRNECCLGEVDESTVLEEHRVTASLRARA</sequence>
<reference evidence="6" key="1">
    <citation type="submission" date="2021-02" db="EMBL/GenBank/DDBJ databases">
        <authorList>
            <person name="Dougan E. K."/>
            <person name="Rhodes N."/>
            <person name="Thang M."/>
            <person name="Chan C."/>
        </authorList>
    </citation>
    <scope>NUCLEOTIDE SEQUENCE</scope>
</reference>
<dbReference type="InterPro" id="IPR036400">
    <property type="entry name" value="Cyt_B5-like_heme/steroid_sf"/>
</dbReference>
<comment type="similarity">
    <text evidence="4">Belongs to the cytochrome b5 family.</text>
</comment>
<evidence type="ECO:0000256" key="3">
    <source>
        <dbReference type="ARBA" id="ARBA00023004"/>
    </source>
</evidence>
<dbReference type="EMBL" id="CAJNIZ010025758">
    <property type="protein sequence ID" value="CAE7486434.1"/>
    <property type="molecule type" value="Genomic_DNA"/>
</dbReference>
<keyword evidence="3" id="KW-0408">Iron</keyword>
<keyword evidence="2" id="KW-0479">Metal-binding</keyword>
<dbReference type="GO" id="GO:0046872">
    <property type="term" value="F:metal ion binding"/>
    <property type="evidence" value="ECO:0007669"/>
    <property type="project" value="UniProtKB-KW"/>
</dbReference>
<dbReference type="SUPFAM" id="SSF55856">
    <property type="entry name" value="Cytochrome b5-like heme/steroid binding domain"/>
    <property type="match status" value="1"/>
</dbReference>
<dbReference type="Proteomes" id="UP000649617">
    <property type="component" value="Unassembled WGS sequence"/>
</dbReference>
<evidence type="ECO:0000313" key="7">
    <source>
        <dbReference type="Proteomes" id="UP000649617"/>
    </source>
</evidence>
<name>A0A812SR26_SYMPI</name>
<accession>A0A812SR26</accession>
<keyword evidence="1" id="KW-0349">Heme</keyword>
<feature type="domain" description="Cytochrome b5 heme-binding" evidence="5">
    <location>
        <begin position="1"/>
        <end position="69"/>
    </location>
</feature>
<evidence type="ECO:0000256" key="4">
    <source>
        <dbReference type="ARBA" id="ARBA00038168"/>
    </source>
</evidence>
<dbReference type="AlphaFoldDB" id="A0A812SR26"/>
<gene>
    <name evidence="6" type="primary">CYB2</name>
    <name evidence="6" type="ORF">SPIL2461_LOCUS12480</name>
</gene>
<dbReference type="PROSITE" id="PS50255">
    <property type="entry name" value="CYTOCHROME_B5_2"/>
    <property type="match status" value="1"/>
</dbReference>
<proteinExistence type="inferred from homology"/>
<feature type="non-terminal residue" evidence="6">
    <location>
        <position position="87"/>
    </location>
</feature>
<dbReference type="GO" id="GO:0020037">
    <property type="term" value="F:heme binding"/>
    <property type="evidence" value="ECO:0007669"/>
    <property type="project" value="TreeGrafter"/>
</dbReference>
<dbReference type="PANTHER" id="PTHR19359:SF95">
    <property type="entry name" value="CYTOCHROME B5 TYPE B"/>
    <property type="match status" value="1"/>
</dbReference>